<gene>
    <name evidence="1" type="ordered locus">HP15_p187g18</name>
</gene>
<reference evidence="1 2" key="1">
    <citation type="journal article" date="2010" name="Stand. Genomic Sci.">
        <title>Complete genome sequence of Marinobacter adhaerens type strain (HP15), a diatom-interacting marine microorganism.</title>
        <authorList>
            <person name="Gardes A."/>
            <person name="Kaeppel E."/>
            <person name="Shehzad A."/>
            <person name="Seebah S."/>
            <person name="Teeling H."/>
            <person name="Yarza P."/>
            <person name="Glockner F.O."/>
            <person name="Grossart H.P."/>
            <person name="Ullrich M.S."/>
        </authorList>
    </citation>
    <scope>NUCLEOTIDE SEQUENCE [LARGE SCALE GENOMIC DNA]</scope>
    <source>
        <strain evidence="2">DSM 23420 / HP15</strain>
        <plasmid evidence="2">Plasmid pHP-187</plasmid>
    </source>
</reference>
<evidence type="ECO:0000313" key="2">
    <source>
        <dbReference type="Proteomes" id="UP000007077"/>
    </source>
</evidence>
<evidence type="ECO:0000313" key="1">
    <source>
        <dbReference type="EMBL" id="ADQ00015.1"/>
    </source>
</evidence>
<name>E4PRY0_MARAH</name>
<dbReference type="Proteomes" id="UP000007077">
    <property type="component" value="Plasmid pHP-187"/>
</dbReference>
<proteinExistence type="predicted"/>
<dbReference type="EMBL" id="CP001980">
    <property type="protein sequence ID" value="ADQ00015.1"/>
    <property type="molecule type" value="Genomic_DNA"/>
</dbReference>
<reference evidence="2" key="2">
    <citation type="submission" date="2010-02" db="EMBL/GenBank/DDBJ databases">
        <title>Complete genome sequence of Marinobacter adhaerens type strain (HP15).</title>
        <authorList>
            <person name="Gaerdes A.A.M."/>
            <person name="Kaeppel E."/>
            <person name="Shezad A."/>
            <person name="Seebah S."/>
            <person name="Teeling H."/>
            <person name="Yarza P."/>
            <person name="Gloeckner F.O."/>
            <person name="Ullrich M.S."/>
        </authorList>
    </citation>
    <scope>NUCLEOTIDE SEQUENCE [LARGE SCALE GENOMIC DNA]</scope>
    <source>
        <strain evidence="2">DSM 23420 / HP15</strain>
        <plasmid evidence="2">Plasmid pHP-187</plasmid>
    </source>
</reference>
<dbReference type="HOGENOM" id="CLU_2585531_0_0_6"/>
<accession>E4PRY0</accession>
<dbReference type="AlphaFoldDB" id="E4PRY0"/>
<sequence length="80" mass="8887">MKARGMDVFLLSAGEFRSRQQVKQANSLSMNQALRDRLRAECCGDLSVTSCSVDRLIERDKLDSSVQAISSRRKAGHSVD</sequence>
<geneLocation type="plasmid" evidence="1 2">
    <name>pHP-187</name>
</geneLocation>
<dbReference type="KEGG" id="mad:HP15_p187g18"/>
<keyword evidence="1" id="KW-0614">Plasmid</keyword>
<organism evidence="1 2">
    <name type="scientific">Marinobacter adhaerens (strain DSM 23420 / HP15)</name>
    <dbReference type="NCBI Taxonomy" id="225937"/>
    <lineage>
        <taxon>Bacteria</taxon>
        <taxon>Pseudomonadati</taxon>
        <taxon>Pseudomonadota</taxon>
        <taxon>Gammaproteobacteria</taxon>
        <taxon>Pseudomonadales</taxon>
        <taxon>Marinobacteraceae</taxon>
        <taxon>Marinobacter</taxon>
    </lineage>
</organism>
<protein>
    <submittedName>
        <fullName evidence="1">Uncharacterized protein</fullName>
    </submittedName>
</protein>